<evidence type="ECO:0000256" key="1">
    <source>
        <dbReference type="SAM" id="Phobius"/>
    </source>
</evidence>
<feature type="transmembrane region" description="Helical" evidence="1">
    <location>
        <begin position="45"/>
        <end position="63"/>
    </location>
</feature>
<accession>E6S6F9</accession>
<gene>
    <name evidence="2" type="ordered locus">Intca_2441</name>
</gene>
<keyword evidence="1" id="KW-0812">Transmembrane</keyword>
<dbReference type="HOGENOM" id="CLU_1774923_0_0_11"/>
<dbReference type="RefSeq" id="WP_013493262.1">
    <property type="nucleotide sequence ID" value="NC_014830.1"/>
</dbReference>
<dbReference type="EMBL" id="CP002343">
    <property type="protein sequence ID" value="ADU48948.1"/>
    <property type="molecule type" value="Genomic_DNA"/>
</dbReference>
<dbReference type="KEGG" id="ica:Intca_2441"/>
<dbReference type="AlphaFoldDB" id="E6S6F9"/>
<feature type="transmembrane region" description="Helical" evidence="1">
    <location>
        <begin position="75"/>
        <end position="97"/>
    </location>
</feature>
<sequence>MRTSQSRAGAESPVRTMLRTSLAFSAVSVPLIALGAWLLRGPDGAISGLVGAAVAVGFFVVGAQGLRAVIAGEAAFSLAGALVVYLGQLIALVAVLLVLREAEWLDGRAFAASAIVQTLVWQAGQVVGFRRGRHEIYPDVTLPSGS</sequence>
<reference evidence="2 3" key="1">
    <citation type="journal article" date="2010" name="Stand. Genomic Sci.">
        <title>Complete genome sequence of Intrasporangium calvum type strain (7 KIP).</title>
        <authorList>
            <person name="Del Rio T.G."/>
            <person name="Chertkov O."/>
            <person name="Yasawong M."/>
            <person name="Lucas S."/>
            <person name="Deshpande S."/>
            <person name="Cheng J.F."/>
            <person name="Detter C."/>
            <person name="Tapia R."/>
            <person name="Han C."/>
            <person name="Goodwin L."/>
            <person name="Pitluck S."/>
            <person name="Liolios K."/>
            <person name="Ivanova N."/>
            <person name="Mavromatis K."/>
            <person name="Pati A."/>
            <person name="Chen A."/>
            <person name="Palaniappan K."/>
            <person name="Land M."/>
            <person name="Hauser L."/>
            <person name="Chang Y.J."/>
            <person name="Jeffries C.D."/>
            <person name="Rohde M."/>
            <person name="Pukall R."/>
            <person name="Sikorski J."/>
            <person name="Goker M."/>
            <person name="Woyke T."/>
            <person name="Bristow J."/>
            <person name="Eisen J.A."/>
            <person name="Markowitz V."/>
            <person name="Hugenholtz P."/>
            <person name="Kyrpides N.C."/>
            <person name="Klenk H.P."/>
            <person name="Lapidus A."/>
        </authorList>
    </citation>
    <scope>NUCLEOTIDE SEQUENCE [LARGE SCALE GENOMIC DNA]</scope>
    <source>
        <strain evidence="3">ATCC 23552 / DSM 43043 / JCM 3097 / NBRC 12989 / 7 KIP</strain>
    </source>
</reference>
<evidence type="ECO:0000313" key="3">
    <source>
        <dbReference type="Proteomes" id="UP000008914"/>
    </source>
</evidence>
<feature type="transmembrane region" description="Helical" evidence="1">
    <location>
        <begin position="21"/>
        <end position="39"/>
    </location>
</feature>
<dbReference type="STRING" id="710696.Intca_2441"/>
<name>E6S6F9_INTC7</name>
<organism evidence="2 3">
    <name type="scientific">Intrasporangium calvum (strain ATCC 23552 / DSM 43043 / JCM 3097 / NBRC 12989 / NCIMB 10167 / NRRL B-3866 / 7 KIP)</name>
    <dbReference type="NCBI Taxonomy" id="710696"/>
    <lineage>
        <taxon>Bacteria</taxon>
        <taxon>Bacillati</taxon>
        <taxon>Actinomycetota</taxon>
        <taxon>Actinomycetes</taxon>
        <taxon>Micrococcales</taxon>
        <taxon>Intrasporangiaceae</taxon>
        <taxon>Intrasporangium</taxon>
    </lineage>
</organism>
<protein>
    <recommendedName>
        <fullName evidence="4">ATP synthase protein I</fullName>
    </recommendedName>
</protein>
<dbReference type="eggNOG" id="ENOG5033F69">
    <property type="taxonomic scope" value="Bacteria"/>
</dbReference>
<keyword evidence="1" id="KW-1133">Transmembrane helix</keyword>
<keyword evidence="3" id="KW-1185">Reference proteome</keyword>
<proteinExistence type="predicted"/>
<dbReference type="Proteomes" id="UP000008914">
    <property type="component" value="Chromosome"/>
</dbReference>
<dbReference type="OrthoDB" id="4843467at2"/>
<evidence type="ECO:0000313" key="2">
    <source>
        <dbReference type="EMBL" id="ADU48948.1"/>
    </source>
</evidence>
<keyword evidence="1" id="KW-0472">Membrane</keyword>
<evidence type="ECO:0008006" key="4">
    <source>
        <dbReference type="Google" id="ProtNLM"/>
    </source>
</evidence>